<accession>H5UWJ7</accession>
<proteinExistence type="predicted"/>
<dbReference type="GeneID" id="92828913"/>
<organism evidence="1 2">
    <name type="scientific">Atlantibacter hermannii NBRC 105704</name>
    <dbReference type="NCBI Taxonomy" id="1115512"/>
    <lineage>
        <taxon>Bacteria</taxon>
        <taxon>Pseudomonadati</taxon>
        <taxon>Pseudomonadota</taxon>
        <taxon>Gammaproteobacteria</taxon>
        <taxon>Enterobacterales</taxon>
        <taxon>Enterobacteriaceae</taxon>
        <taxon>Atlantibacter</taxon>
    </lineage>
</organism>
<dbReference type="AlphaFoldDB" id="H5UWJ7"/>
<dbReference type="InterPro" id="IPR036390">
    <property type="entry name" value="WH_DNA-bd_sf"/>
</dbReference>
<reference evidence="1 2" key="1">
    <citation type="submission" date="2012-02" db="EMBL/GenBank/DDBJ databases">
        <title>Whole genome shotgun sequence of Escherichia hermannii NBRC 105704.</title>
        <authorList>
            <person name="Yoshida I."/>
            <person name="Hosoyama A."/>
            <person name="Tsuchikane K."/>
            <person name="Katsumata H."/>
            <person name="Yamazaki S."/>
            <person name="Fujita N."/>
        </authorList>
    </citation>
    <scope>NUCLEOTIDE SEQUENCE [LARGE SCALE GENOMIC DNA]</scope>
    <source>
        <strain evidence="1 2">NBRC 105704</strain>
    </source>
</reference>
<dbReference type="RefSeq" id="WP_002462821.1">
    <property type="nucleotide sequence ID" value="NZ_BAFF01000001.1"/>
</dbReference>
<dbReference type="EMBL" id="BAFF01000001">
    <property type="protein sequence ID" value="GAB50278.1"/>
    <property type="molecule type" value="Genomic_DNA"/>
</dbReference>
<dbReference type="SUPFAM" id="SSF46785">
    <property type="entry name" value="Winged helix' DNA-binding domain"/>
    <property type="match status" value="1"/>
</dbReference>
<evidence type="ECO:0000313" key="2">
    <source>
        <dbReference type="Proteomes" id="UP000010297"/>
    </source>
</evidence>
<keyword evidence="2" id="KW-1185">Reference proteome</keyword>
<protein>
    <submittedName>
        <fullName evidence="1">Uncharacterized protein</fullName>
    </submittedName>
</protein>
<name>H5UWJ7_ATLHE</name>
<evidence type="ECO:0000313" key="1">
    <source>
        <dbReference type="EMBL" id="GAB50278.1"/>
    </source>
</evidence>
<gene>
    <name evidence="1" type="ORF">EH105704_01_02850</name>
</gene>
<comment type="caution">
    <text evidence="1">The sequence shown here is derived from an EMBL/GenBank/DDBJ whole genome shotgun (WGS) entry which is preliminary data.</text>
</comment>
<sequence>MMSKLTEHEVISVLEGHGNCMTYQLANIITAKRGYKDHVKTPQALRLLKRMEAKGKVRRVKSVYAVQICWALAEQSGGE</sequence>
<dbReference type="Proteomes" id="UP000010297">
    <property type="component" value="Unassembled WGS sequence"/>
</dbReference>